<dbReference type="Pfam" id="PF13458">
    <property type="entry name" value="Peripla_BP_6"/>
    <property type="match status" value="1"/>
</dbReference>
<feature type="domain" description="Leucine-binding protein" evidence="4">
    <location>
        <begin position="26"/>
        <end position="347"/>
    </location>
</feature>
<evidence type="ECO:0000256" key="3">
    <source>
        <dbReference type="SAM" id="SignalP"/>
    </source>
</evidence>
<dbReference type="EMBL" id="SSNY01000016">
    <property type="protein sequence ID" value="THF54697.1"/>
    <property type="molecule type" value="Genomic_DNA"/>
</dbReference>
<dbReference type="PANTHER" id="PTHR47151">
    <property type="entry name" value="LEU/ILE/VAL-BINDING ABC TRANSPORTER SUBUNIT"/>
    <property type="match status" value="1"/>
</dbReference>
<evidence type="ECO:0000256" key="2">
    <source>
        <dbReference type="ARBA" id="ARBA00022729"/>
    </source>
</evidence>
<dbReference type="RefSeq" id="WP_136360088.1">
    <property type="nucleotide sequence ID" value="NZ_SSNY01000016.1"/>
</dbReference>
<feature type="chain" id="PRO_5045149265" evidence="3">
    <location>
        <begin position="23"/>
        <end position="358"/>
    </location>
</feature>
<dbReference type="CDD" id="cd06342">
    <property type="entry name" value="PBP1_ABC_LIVBP-like"/>
    <property type="match status" value="1"/>
</dbReference>
<keyword evidence="2 3" id="KW-0732">Signal</keyword>
<dbReference type="Proteomes" id="UP000306441">
    <property type="component" value="Unassembled WGS sequence"/>
</dbReference>
<dbReference type="InterPro" id="IPR028081">
    <property type="entry name" value="Leu-bd"/>
</dbReference>
<keyword evidence="6" id="KW-1185">Reference proteome</keyword>
<accession>A0ABY2Q2H1</accession>
<reference evidence="5 6" key="1">
    <citation type="submission" date="2019-04" db="EMBL/GenBank/DDBJ databases">
        <title>Mesorhizobium composti sp. nov., isolated from compost.</title>
        <authorList>
            <person name="Lin S.-Y."/>
            <person name="Hameed A."/>
            <person name="Hsieh Y.-T."/>
            <person name="Young C.-C."/>
        </authorList>
    </citation>
    <scope>NUCLEOTIDE SEQUENCE [LARGE SCALE GENOMIC DNA]</scope>
    <source>
        <strain evidence="5 6">CC-YTH430</strain>
    </source>
</reference>
<evidence type="ECO:0000313" key="6">
    <source>
        <dbReference type="Proteomes" id="UP000306441"/>
    </source>
</evidence>
<evidence type="ECO:0000259" key="4">
    <source>
        <dbReference type="Pfam" id="PF13458"/>
    </source>
</evidence>
<comment type="similarity">
    <text evidence="1">Belongs to the leucine-binding protein family.</text>
</comment>
<comment type="caution">
    <text evidence="5">The sequence shown here is derived from an EMBL/GenBank/DDBJ whole genome shotgun (WGS) entry which is preliminary data.</text>
</comment>
<feature type="signal peptide" evidence="3">
    <location>
        <begin position="1"/>
        <end position="22"/>
    </location>
</feature>
<name>A0ABY2Q2H1_9HYPH</name>
<proteinExistence type="inferred from homology"/>
<evidence type="ECO:0000256" key="1">
    <source>
        <dbReference type="ARBA" id="ARBA00010062"/>
    </source>
</evidence>
<sequence length="358" mass="36706">MRIIAASLAVAAALAWSGPAGAQELAIGVAAPLSGPSAPLGRQVEAGAAVVARALGVQVSTADDACTAEGGAAAAKQFAAEKVAAVVGFLCTESIEAALPVLKDAGIPVITVGVRTESLTDRREKTGWSVFRLAPRGDDERNAAATILTRLWRAQPFAIVDDGTIYGRELAETVRNAAEQAALKPVFIDTYRPDMDNQIGLAGRLKKAGAEQVFVGGDGDDVAILGRDAAKLDAGITVAGGEALRAAPSDVPYVDGTLMIAEPEWADIADGDTLAAFSAAGVIPEGYALPVYATVQIVKAAAAQAAGRPLADVLGGQDFATAIGSIRFDAKGDLTQNPYRAFRFEGGAFVPLPQPENQ</sequence>
<organism evidence="5 6">
    <name type="scientific">Ollibium composti</name>
    <dbReference type="NCBI Taxonomy" id="2675109"/>
    <lineage>
        <taxon>Bacteria</taxon>
        <taxon>Pseudomonadati</taxon>
        <taxon>Pseudomonadota</taxon>
        <taxon>Alphaproteobacteria</taxon>
        <taxon>Hyphomicrobiales</taxon>
        <taxon>Phyllobacteriaceae</taxon>
        <taxon>Ollibium</taxon>
    </lineage>
</organism>
<gene>
    <name evidence="5" type="ORF">E6C48_20685</name>
</gene>
<evidence type="ECO:0000313" key="5">
    <source>
        <dbReference type="EMBL" id="THF54697.1"/>
    </source>
</evidence>
<dbReference type="InterPro" id="IPR028082">
    <property type="entry name" value="Peripla_BP_I"/>
</dbReference>
<dbReference type="PANTHER" id="PTHR47151:SF2">
    <property type="entry name" value="AMINO ACID BINDING PROTEIN"/>
    <property type="match status" value="1"/>
</dbReference>
<protein>
    <submittedName>
        <fullName evidence="5">ABC transporter substrate-binding protein</fullName>
    </submittedName>
</protein>
<dbReference type="SUPFAM" id="SSF53822">
    <property type="entry name" value="Periplasmic binding protein-like I"/>
    <property type="match status" value="1"/>
</dbReference>
<dbReference type="Gene3D" id="3.40.50.2300">
    <property type="match status" value="2"/>
</dbReference>